<reference evidence="3" key="1">
    <citation type="submission" date="2018-10" db="EMBL/GenBank/DDBJ databases">
        <title>Hidden diversity of soil giant viruses.</title>
        <authorList>
            <person name="Schulz F."/>
            <person name="Alteio L."/>
            <person name="Goudeau D."/>
            <person name="Ryan E.M."/>
            <person name="Malmstrom R.R."/>
            <person name="Blanchard J."/>
            <person name="Woyke T."/>
        </authorList>
    </citation>
    <scope>NUCLEOTIDE SEQUENCE</scope>
    <source>
        <strain evidence="3">DSV1</strain>
    </source>
</reference>
<evidence type="ECO:0008006" key="4">
    <source>
        <dbReference type="Google" id="ProtNLM"/>
    </source>
</evidence>
<feature type="region of interest" description="Disordered" evidence="1">
    <location>
        <begin position="205"/>
        <end position="232"/>
    </location>
</feature>
<accession>A0A3G4ZRN1</accession>
<organism evidence="3">
    <name type="scientific">Dasosvirus sp</name>
    <dbReference type="NCBI Taxonomy" id="2487764"/>
    <lineage>
        <taxon>Viruses</taxon>
        <taxon>Varidnaviria</taxon>
        <taxon>Bamfordvirae</taxon>
        <taxon>Nucleocytoviricota</taxon>
        <taxon>Megaviricetes</taxon>
        <taxon>Imitervirales</taxon>
        <taxon>Mimiviridae</taxon>
        <taxon>Klosneuvirinae</taxon>
    </lineage>
</organism>
<name>A0A3G4ZRN1_9VIRU</name>
<evidence type="ECO:0000256" key="2">
    <source>
        <dbReference type="SAM" id="Phobius"/>
    </source>
</evidence>
<evidence type="ECO:0000313" key="3">
    <source>
        <dbReference type="EMBL" id="AYV77558.1"/>
    </source>
</evidence>
<feature type="transmembrane region" description="Helical" evidence="2">
    <location>
        <begin position="51"/>
        <end position="69"/>
    </location>
</feature>
<gene>
    <name evidence="3" type="ORF">Dasosvirus7_5</name>
</gene>
<keyword evidence="2" id="KW-0472">Membrane</keyword>
<proteinExistence type="predicted"/>
<keyword evidence="2" id="KW-0812">Transmembrane</keyword>
<feature type="transmembrane region" description="Helical" evidence="2">
    <location>
        <begin position="24"/>
        <end position="44"/>
    </location>
</feature>
<evidence type="ECO:0000256" key="1">
    <source>
        <dbReference type="SAM" id="MobiDB-lite"/>
    </source>
</evidence>
<sequence length="252" mass="27859">MSSDLSKDVSRMFLGIGNMDERTMIIIAVSIIAVFWSGLIVNYATPSFLSFFQYSIVKIILFSLIIWLAMDPKNYIWMVILTIVVFSTLYVAGEKSIMSSCHCGEGFRTNSVEHCKTCGKTNQMNQMNIANANANANVRVGDINCGSSMDTVYARDYSVTGIHDPITECASTVSQEPSNQSSDQVSGQVLPLSQHLQLPLNKPKQETAQNNTNQQTNQDVGPNEQNQSSENKNVMGINEMDDEMSMLSIQPC</sequence>
<feature type="transmembrane region" description="Helical" evidence="2">
    <location>
        <begin position="75"/>
        <end position="92"/>
    </location>
</feature>
<keyword evidence="2" id="KW-1133">Transmembrane helix</keyword>
<protein>
    <recommendedName>
        <fullName evidence="4">Transmembrane protein</fullName>
    </recommendedName>
</protein>
<feature type="compositionally biased region" description="Polar residues" evidence="1">
    <location>
        <begin position="219"/>
        <end position="232"/>
    </location>
</feature>
<feature type="compositionally biased region" description="Low complexity" evidence="1">
    <location>
        <begin position="209"/>
        <end position="218"/>
    </location>
</feature>
<dbReference type="EMBL" id="MK072048">
    <property type="protein sequence ID" value="AYV77558.1"/>
    <property type="molecule type" value="Genomic_DNA"/>
</dbReference>